<dbReference type="SUPFAM" id="SSF55961">
    <property type="entry name" value="Bet v1-like"/>
    <property type="match status" value="1"/>
</dbReference>
<sequence length="167" mass="17728">MKLLIAILGLAIAAPAFAHGPTPRKTDEVVTVKAAPDAVWAKIADPCGIAKWHPEIKACEAVDDKTANLTLQNGGKLQQQVDELDVANKTLSYRLGGEIALEALPVSSLTGRIKVEADGSNSKVSWMARFYRFDTGNEPPEGQDDETAQNAVDSFIKAGLAGLESGK</sequence>
<dbReference type="AlphaFoldDB" id="A0A239ANC0"/>
<dbReference type="CDD" id="cd07821">
    <property type="entry name" value="PYR_PYL_RCAR_like"/>
    <property type="match status" value="1"/>
</dbReference>
<dbReference type="InterPro" id="IPR019587">
    <property type="entry name" value="Polyketide_cyclase/dehydratase"/>
</dbReference>
<organism evidence="2 3">
    <name type="scientific">Methylobacillus rhizosphaerae</name>
    <dbReference type="NCBI Taxonomy" id="551994"/>
    <lineage>
        <taxon>Bacteria</taxon>
        <taxon>Pseudomonadati</taxon>
        <taxon>Pseudomonadota</taxon>
        <taxon>Betaproteobacteria</taxon>
        <taxon>Nitrosomonadales</taxon>
        <taxon>Methylophilaceae</taxon>
        <taxon>Methylobacillus</taxon>
    </lineage>
</organism>
<evidence type="ECO:0000313" key="3">
    <source>
        <dbReference type="Proteomes" id="UP000198305"/>
    </source>
</evidence>
<keyword evidence="3" id="KW-1185">Reference proteome</keyword>
<dbReference type="InterPro" id="IPR023393">
    <property type="entry name" value="START-like_dom_sf"/>
</dbReference>
<evidence type="ECO:0000313" key="2">
    <source>
        <dbReference type="EMBL" id="SNR96544.1"/>
    </source>
</evidence>
<dbReference type="PANTHER" id="PTHR39332:SF7">
    <property type="entry name" value="SRPBCC FAMILY PROTEIN"/>
    <property type="match status" value="1"/>
</dbReference>
<feature type="chain" id="PRO_5012444179" evidence="1">
    <location>
        <begin position="19"/>
        <end position="167"/>
    </location>
</feature>
<keyword evidence="1" id="KW-0732">Signal</keyword>
<feature type="signal peptide" evidence="1">
    <location>
        <begin position="1"/>
        <end position="18"/>
    </location>
</feature>
<gene>
    <name evidence="2" type="ORF">SAMN05192560_1998</name>
</gene>
<reference evidence="3" key="1">
    <citation type="submission" date="2017-06" db="EMBL/GenBank/DDBJ databases">
        <authorList>
            <person name="Varghese N."/>
            <person name="Submissions S."/>
        </authorList>
    </citation>
    <scope>NUCLEOTIDE SEQUENCE [LARGE SCALE GENOMIC DNA]</scope>
    <source>
        <strain evidence="3">Ca-68</strain>
    </source>
</reference>
<dbReference type="Proteomes" id="UP000198305">
    <property type="component" value="Unassembled WGS sequence"/>
</dbReference>
<evidence type="ECO:0000256" key="1">
    <source>
        <dbReference type="SAM" id="SignalP"/>
    </source>
</evidence>
<accession>A0A239ANC0</accession>
<dbReference type="OrthoDB" id="1364128at2"/>
<protein>
    <submittedName>
        <fullName evidence="2">MxaD protein</fullName>
    </submittedName>
</protein>
<dbReference type="PANTHER" id="PTHR39332">
    <property type="entry name" value="BLL4707 PROTEIN"/>
    <property type="match status" value="1"/>
</dbReference>
<name>A0A239ANC0_9PROT</name>
<dbReference type="Gene3D" id="3.30.530.20">
    <property type="match status" value="1"/>
</dbReference>
<dbReference type="Pfam" id="PF10604">
    <property type="entry name" value="Polyketide_cyc2"/>
    <property type="match status" value="1"/>
</dbReference>
<proteinExistence type="predicted"/>
<dbReference type="EMBL" id="FZOA01000008">
    <property type="protein sequence ID" value="SNR96544.1"/>
    <property type="molecule type" value="Genomic_DNA"/>
</dbReference>
<dbReference type="RefSeq" id="WP_089376082.1">
    <property type="nucleotide sequence ID" value="NZ_FZOA01000008.1"/>
</dbReference>